<dbReference type="SUPFAM" id="SSF55729">
    <property type="entry name" value="Acyl-CoA N-acyltransferases (Nat)"/>
    <property type="match status" value="1"/>
</dbReference>
<accession>A0A0A1U057</accession>
<gene>
    <name evidence="4" type="ORF">EIN_095120</name>
</gene>
<dbReference type="InterPro" id="IPR016181">
    <property type="entry name" value="Acyl_CoA_acyltransferase"/>
</dbReference>
<evidence type="ECO:0000256" key="2">
    <source>
        <dbReference type="ARBA" id="ARBA00023315"/>
    </source>
</evidence>
<dbReference type="KEGG" id="eiv:EIN_095120"/>
<dbReference type="GO" id="GO:0008080">
    <property type="term" value="F:N-acetyltransferase activity"/>
    <property type="evidence" value="ECO:0007669"/>
    <property type="project" value="TreeGrafter"/>
</dbReference>
<dbReference type="VEuPathDB" id="AmoebaDB:EIN_095120"/>
<reference evidence="4 5" key="1">
    <citation type="submission" date="2012-10" db="EMBL/GenBank/DDBJ databases">
        <authorList>
            <person name="Zafar N."/>
            <person name="Inman J."/>
            <person name="Hall N."/>
            <person name="Lorenzi H."/>
            <person name="Caler E."/>
        </authorList>
    </citation>
    <scope>NUCLEOTIDE SEQUENCE [LARGE SCALE GENOMIC DNA]</scope>
    <source>
        <strain evidence="4 5">IP1</strain>
    </source>
</reference>
<dbReference type="OrthoDB" id="7305308at2759"/>
<dbReference type="InterPro" id="IPR051016">
    <property type="entry name" value="Diverse_Substrate_AcTransf"/>
</dbReference>
<keyword evidence="5" id="KW-1185">Reference proteome</keyword>
<evidence type="ECO:0000256" key="1">
    <source>
        <dbReference type="ARBA" id="ARBA00022679"/>
    </source>
</evidence>
<dbReference type="Pfam" id="PF00583">
    <property type="entry name" value="Acetyltransf_1"/>
    <property type="match status" value="1"/>
</dbReference>
<protein>
    <recommendedName>
        <fullName evidence="3">N-acetyltransferase domain-containing protein</fullName>
    </recommendedName>
</protein>
<dbReference type="CDD" id="cd04301">
    <property type="entry name" value="NAT_SF"/>
    <property type="match status" value="1"/>
</dbReference>
<dbReference type="AlphaFoldDB" id="A0A0A1U057"/>
<dbReference type="OMA" id="MEMECNI"/>
<dbReference type="RefSeq" id="XP_004254046.1">
    <property type="nucleotide sequence ID" value="XM_004253998.1"/>
</dbReference>
<keyword evidence="2" id="KW-0012">Acyltransferase</keyword>
<dbReference type="PANTHER" id="PTHR10545:SF29">
    <property type="entry name" value="GH14572P-RELATED"/>
    <property type="match status" value="1"/>
</dbReference>
<name>A0A0A1U057_ENTIV</name>
<dbReference type="PANTHER" id="PTHR10545">
    <property type="entry name" value="DIAMINE N-ACETYLTRANSFERASE"/>
    <property type="match status" value="1"/>
</dbReference>
<dbReference type="InterPro" id="IPR000182">
    <property type="entry name" value="GNAT_dom"/>
</dbReference>
<dbReference type="PROSITE" id="PS51186">
    <property type="entry name" value="GNAT"/>
    <property type="match status" value="1"/>
</dbReference>
<sequence>MQTTIITRESIPLLQSLAKQTFYATYTENLLSNEARDPIYKYLYSTEAIQSAMDKGSQFTVYYENEKVIGFTGIRYHEGDKSIYLHDFYLMPELKGKGLGSILMGKVKTFAHDKNCNKIILNCNINNERAIGFYNKHNFKIERYLHTPVNGFDLLDMEMECNI</sequence>
<dbReference type="Proteomes" id="UP000014680">
    <property type="component" value="Unassembled WGS sequence"/>
</dbReference>
<evidence type="ECO:0000259" key="3">
    <source>
        <dbReference type="PROSITE" id="PS51186"/>
    </source>
</evidence>
<dbReference type="Gene3D" id="3.40.630.30">
    <property type="match status" value="1"/>
</dbReference>
<organism evidence="4 5">
    <name type="scientific">Entamoeba invadens IP1</name>
    <dbReference type="NCBI Taxonomy" id="370355"/>
    <lineage>
        <taxon>Eukaryota</taxon>
        <taxon>Amoebozoa</taxon>
        <taxon>Evosea</taxon>
        <taxon>Archamoebae</taxon>
        <taxon>Mastigamoebida</taxon>
        <taxon>Entamoebidae</taxon>
        <taxon>Entamoeba</taxon>
    </lineage>
</organism>
<evidence type="ECO:0000313" key="5">
    <source>
        <dbReference type="Proteomes" id="UP000014680"/>
    </source>
</evidence>
<dbReference type="GeneID" id="14886261"/>
<dbReference type="EMBL" id="KB206860">
    <property type="protein sequence ID" value="ELP87275.1"/>
    <property type="molecule type" value="Genomic_DNA"/>
</dbReference>
<feature type="domain" description="N-acetyltransferase" evidence="3">
    <location>
        <begin position="1"/>
        <end position="163"/>
    </location>
</feature>
<proteinExistence type="predicted"/>
<evidence type="ECO:0000313" key="4">
    <source>
        <dbReference type="EMBL" id="ELP87275.1"/>
    </source>
</evidence>
<keyword evidence="1" id="KW-0808">Transferase</keyword>